<dbReference type="SUPFAM" id="SSF51735">
    <property type="entry name" value="NAD(P)-binding Rossmann-fold domains"/>
    <property type="match status" value="1"/>
</dbReference>
<feature type="active site" description="Proton donor" evidence="13">
    <location>
        <position position="136"/>
    </location>
</feature>
<dbReference type="InterPro" id="IPR023940">
    <property type="entry name" value="DHDPR_bac"/>
</dbReference>
<dbReference type="GO" id="GO:0050661">
    <property type="term" value="F:NADP binding"/>
    <property type="evidence" value="ECO:0007669"/>
    <property type="project" value="UniProtKB-UniRule"/>
</dbReference>
<protein>
    <recommendedName>
        <fullName evidence="10 13">4-hydroxy-tetrahydrodipicolinate reductase</fullName>
        <shortName evidence="13">HTPA reductase</shortName>
        <ecNumber evidence="10 13">1.17.1.8</ecNumber>
    </recommendedName>
</protein>
<evidence type="ECO:0000256" key="1">
    <source>
        <dbReference type="ARBA" id="ARBA00006642"/>
    </source>
</evidence>
<keyword evidence="8 13" id="KW-0457">Lysine biosynthesis</keyword>
<comment type="caution">
    <text evidence="13">Lacks conserved residue(s) required for the propagation of feature annotation.</text>
</comment>
<comment type="subcellular location">
    <subcellularLocation>
        <location evidence="13">Cytoplasm</location>
    </subcellularLocation>
</comment>
<evidence type="ECO:0000256" key="2">
    <source>
        <dbReference type="ARBA" id="ARBA00022490"/>
    </source>
</evidence>
<dbReference type="HAMAP" id="MF_00102">
    <property type="entry name" value="DapB"/>
    <property type="match status" value="1"/>
</dbReference>
<evidence type="ECO:0000256" key="11">
    <source>
        <dbReference type="ARBA" id="ARBA00049080"/>
    </source>
</evidence>
<dbReference type="InterPro" id="IPR000846">
    <property type="entry name" value="DapB_N"/>
</dbReference>
<dbReference type="UniPathway" id="UPA00034">
    <property type="reaction ID" value="UER00018"/>
</dbReference>
<comment type="caution">
    <text evidence="13">Was originally thought to be a dihydrodipicolinate reductase (DHDPR), catalyzing the conversion of dihydrodipicolinate to tetrahydrodipicolinate. However, it was shown in E.coli that the substrate of the enzymatic reaction is not dihydrodipicolinate (DHDP) but in fact (2S,4S)-4-hydroxy-2,3,4,5-tetrahydrodipicolinic acid (HTPA), the product released by the DapA-catalyzed reaction.</text>
</comment>
<evidence type="ECO:0000256" key="5">
    <source>
        <dbReference type="ARBA" id="ARBA00022915"/>
    </source>
</evidence>
<dbReference type="InterPro" id="IPR036291">
    <property type="entry name" value="NAD(P)-bd_dom_sf"/>
</dbReference>
<dbReference type="GO" id="GO:0008839">
    <property type="term" value="F:4-hydroxy-tetrahydrodipicolinate reductase"/>
    <property type="evidence" value="ECO:0007669"/>
    <property type="project" value="UniProtKB-UniRule"/>
</dbReference>
<evidence type="ECO:0000256" key="9">
    <source>
        <dbReference type="ARBA" id="ARBA00037922"/>
    </source>
</evidence>
<comment type="pathway">
    <text evidence="9 13">Amino-acid biosynthesis; L-lysine biosynthesis via DAP pathway; (S)-tetrahydrodipicolinate from L-aspartate: step 4/4.</text>
</comment>
<evidence type="ECO:0000313" key="17">
    <source>
        <dbReference type="Proteomes" id="UP000466848"/>
    </source>
</evidence>
<dbReference type="KEGG" id="abut:Ami103574_03700"/>
<evidence type="ECO:0000256" key="13">
    <source>
        <dbReference type="HAMAP-Rule" id="MF_00102"/>
    </source>
</evidence>
<evidence type="ECO:0000256" key="6">
    <source>
        <dbReference type="ARBA" id="ARBA00023002"/>
    </source>
</evidence>
<dbReference type="Pfam" id="PF05173">
    <property type="entry name" value="DapB_C"/>
    <property type="match status" value="1"/>
</dbReference>
<keyword evidence="5 13" id="KW-0220">Diaminopimelate biosynthesis</keyword>
<dbReference type="PIRSF" id="PIRSF000161">
    <property type="entry name" value="DHPR"/>
    <property type="match status" value="1"/>
</dbReference>
<dbReference type="GO" id="GO:0019877">
    <property type="term" value="P:diaminopimelate biosynthetic process"/>
    <property type="evidence" value="ECO:0007669"/>
    <property type="project" value="UniProtKB-UniRule"/>
</dbReference>
<comment type="subunit">
    <text evidence="13">Homotetramer.</text>
</comment>
<comment type="catalytic activity">
    <reaction evidence="12 13">
        <text>(S)-2,3,4,5-tetrahydrodipicolinate + NAD(+) + H2O = (2S,4S)-4-hydroxy-2,3,4,5-tetrahydrodipicolinate + NADH + H(+)</text>
        <dbReference type="Rhea" id="RHEA:35323"/>
        <dbReference type="ChEBI" id="CHEBI:15377"/>
        <dbReference type="ChEBI" id="CHEBI:15378"/>
        <dbReference type="ChEBI" id="CHEBI:16845"/>
        <dbReference type="ChEBI" id="CHEBI:57540"/>
        <dbReference type="ChEBI" id="CHEBI:57945"/>
        <dbReference type="ChEBI" id="CHEBI:67139"/>
        <dbReference type="EC" id="1.17.1.8"/>
    </reaction>
</comment>
<evidence type="ECO:0000313" key="16">
    <source>
        <dbReference type="EMBL" id="QIB68476.1"/>
    </source>
</evidence>
<dbReference type="FunFam" id="3.30.360.10:FF:000009">
    <property type="entry name" value="4-hydroxy-tetrahydrodipicolinate reductase"/>
    <property type="match status" value="1"/>
</dbReference>
<dbReference type="PANTHER" id="PTHR20836">
    <property type="entry name" value="DIHYDRODIPICOLINATE REDUCTASE"/>
    <property type="match status" value="1"/>
</dbReference>
<feature type="domain" description="Dihydrodipicolinate reductase N-terminal" evidence="14">
    <location>
        <begin position="1"/>
        <end position="102"/>
    </location>
</feature>
<keyword evidence="2 13" id="KW-0963">Cytoplasm</keyword>
<comment type="similarity">
    <text evidence="1 13">Belongs to the DapB family.</text>
</comment>
<dbReference type="EC" id="1.17.1.8" evidence="10 13"/>
<feature type="binding site" evidence="13">
    <location>
        <begin position="142"/>
        <end position="143"/>
    </location>
    <ligand>
        <name>(S)-2,3,4,5-tetrahydrodipicolinate</name>
        <dbReference type="ChEBI" id="CHEBI:16845"/>
    </ligand>
</feature>
<comment type="function">
    <text evidence="13">Catalyzes the conversion of 4-hydroxy-tetrahydrodipicolinate (HTPA) to tetrahydrodipicolinate.</text>
</comment>
<dbReference type="CDD" id="cd02274">
    <property type="entry name" value="DHDPR_N"/>
    <property type="match status" value="1"/>
</dbReference>
<dbReference type="Pfam" id="PF01113">
    <property type="entry name" value="DapB_N"/>
    <property type="match status" value="1"/>
</dbReference>
<dbReference type="Gene3D" id="3.40.50.720">
    <property type="entry name" value="NAD(P)-binding Rossmann-like Domain"/>
    <property type="match status" value="1"/>
</dbReference>
<dbReference type="SUPFAM" id="SSF55347">
    <property type="entry name" value="Glyceraldehyde-3-phosphate dehydrogenase-like, C-terminal domain"/>
    <property type="match status" value="1"/>
</dbReference>
<dbReference type="GO" id="GO:0005829">
    <property type="term" value="C:cytosol"/>
    <property type="evidence" value="ECO:0007669"/>
    <property type="project" value="TreeGrafter"/>
</dbReference>
<evidence type="ECO:0000259" key="15">
    <source>
        <dbReference type="Pfam" id="PF05173"/>
    </source>
</evidence>
<keyword evidence="6 13" id="KW-0560">Oxidoreductase</keyword>
<dbReference type="AlphaFoldDB" id="A0A858BWL6"/>
<keyword evidence="17" id="KW-1185">Reference proteome</keyword>
<evidence type="ECO:0000256" key="10">
    <source>
        <dbReference type="ARBA" id="ARBA00038983"/>
    </source>
</evidence>
<feature type="binding site" evidence="13">
    <location>
        <begin position="99"/>
        <end position="102"/>
    </location>
    <ligand>
        <name>NAD(+)</name>
        <dbReference type="ChEBI" id="CHEBI:57540"/>
    </ligand>
</feature>
<dbReference type="Gene3D" id="3.30.360.10">
    <property type="entry name" value="Dihydrodipicolinate Reductase, domain 2"/>
    <property type="match status" value="1"/>
</dbReference>
<sequence>MNIAIVGAGAMGKVLEDAAVRRQGTRCVGVIEPLQGLRLRDIRERVDVVVDFSHPVNLNRIEEFVREAACGLVMATTGFSQKQEQQIRELAQLVPVVQAANFSLGIAVMKRALEQITPVLQDSFDMEIIEKHHRNKVDAPSGTANFLAQILNPDGAYRLTAGRQGEKKRGKEIGIHAVRGGSIAGEHTVIFAGEDEMLEIKHTALSKKVFALGALKAAEFLYEKLEVSRAGGEKAAGLYSIEEVLFS</sequence>
<feature type="binding site" evidence="13">
    <location>
        <position position="133"/>
    </location>
    <ligand>
        <name>(S)-2,3,4,5-tetrahydrodipicolinate</name>
        <dbReference type="ChEBI" id="CHEBI:16845"/>
    </ligand>
</feature>
<organism evidence="16 17">
    <name type="scientific">Aminipila butyrica</name>
    <dbReference type="NCBI Taxonomy" id="433296"/>
    <lineage>
        <taxon>Bacteria</taxon>
        <taxon>Bacillati</taxon>
        <taxon>Bacillota</taxon>
        <taxon>Clostridia</taxon>
        <taxon>Peptostreptococcales</taxon>
        <taxon>Anaerovoracaceae</taxon>
        <taxon>Aminipila</taxon>
    </lineage>
</organism>
<dbReference type="NCBIfam" id="TIGR00036">
    <property type="entry name" value="dapB"/>
    <property type="match status" value="1"/>
</dbReference>
<dbReference type="PROSITE" id="PS01298">
    <property type="entry name" value="DAPB"/>
    <property type="match status" value="1"/>
</dbReference>
<evidence type="ECO:0000256" key="7">
    <source>
        <dbReference type="ARBA" id="ARBA00023027"/>
    </source>
</evidence>
<feature type="active site" description="Proton donor/acceptor" evidence="13">
    <location>
        <position position="132"/>
    </location>
</feature>
<dbReference type="InterPro" id="IPR022664">
    <property type="entry name" value="DapB_N_CS"/>
</dbReference>
<keyword evidence="3 13" id="KW-0028">Amino-acid biosynthesis</keyword>
<dbReference type="Proteomes" id="UP000466848">
    <property type="component" value="Chromosome"/>
</dbReference>
<evidence type="ECO:0000259" key="14">
    <source>
        <dbReference type="Pfam" id="PF01113"/>
    </source>
</evidence>
<dbReference type="GO" id="GO:0051287">
    <property type="term" value="F:NAD binding"/>
    <property type="evidence" value="ECO:0007669"/>
    <property type="project" value="UniProtKB-UniRule"/>
</dbReference>
<dbReference type="InterPro" id="IPR022663">
    <property type="entry name" value="DapB_C"/>
</dbReference>
<evidence type="ECO:0000256" key="3">
    <source>
        <dbReference type="ARBA" id="ARBA00022605"/>
    </source>
</evidence>
<keyword evidence="7 13" id="KW-0520">NAD</keyword>
<proteinExistence type="inferred from homology"/>
<accession>A0A858BWL6</accession>
<dbReference type="GO" id="GO:0009089">
    <property type="term" value="P:lysine biosynthetic process via diaminopimelate"/>
    <property type="evidence" value="ECO:0007669"/>
    <property type="project" value="UniProtKB-UniRule"/>
</dbReference>
<dbReference type="RefSeq" id="WP_163065339.1">
    <property type="nucleotide sequence ID" value="NZ_CP048649.1"/>
</dbReference>
<comment type="catalytic activity">
    <reaction evidence="11 13">
        <text>(S)-2,3,4,5-tetrahydrodipicolinate + NADP(+) + H2O = (2S,4S)-4-hydroxy-2,3,4,5-tetrahydrodipicolinate + NADPH + H(+)</text>
        <dbReference type="Rhea" id="RHEA:35331"/>
        <dbReference type="ChEBI" id="CHEBI:15377"/>
        <dbReference type="ChEBI" id="CHEBI:15378"/>
        <dbReference type="ChEBI" id="CHEBI:16845"/>
        <dbReference type="ChEBI" id="CHEBI:57783"/>
        <dbReference type="ChEBI" id="CHEBI:58349"/>
        <dbReference type="ChEBI" id="CHEBI:67139"/>
        <dbReference type="EC" id="1.17.1.8"/>
    </reaction>
</comment>
<reference evidence="16 17" key="1">
    <citation type="submission" date="2020-02" db="EMBL/GenBank/DDBJ databases">
        <authorList>
            <person name="Kim Y.B."/>
            <person name="Roh S.W."/>
        </authorList>
    </citation>
    <scope>NUCLEOTIDE SEQUENCE [LARGE SCALE GENOMIC DNA]</scope>
    <source>
        <strain evidence="16 17">DSM 103574</strain>
    </source>
</reference>
<dbReference type="GO" id="GO:0016726">
    <property type="term" value="F:oxidoreductase activity, acting on CH or CH2 groups, NAD or NADP as acceptor"/>
    <property type="evidence" value="ECO:0007669"/>
    <property type="project" value="UniProtKB-UniRule"/>
</dbReference>
<feature type="domain" description="Dihydrodipicolinate reductase C-terminal" evidence="15">
    <location>
        <begin position="105"/>
        <end position="245"/>
    </location>
</feature>
<name>A0A858BWL6_9FIRM</name>
<feature type="binding site" evidence="13">
    <location>
        <begin position="75"/>
        <end position="77"/>
    </location>
    <ligand>
        <name>NAD(+)</name>
        <dbReference type="ChEBI" id="CHEBI:57540"/>
    </ligand>
</feature>
<evidence type="ECO:0000256" key="8">
    <source>
        <dbReference type="ARBA" id="ARBA00023154"/>
    </source>
</evidence>
<evidence type="ECO:0000256" key="4">
    <source>
        <dbReference type="ARBA" id="ARBA00022857"/>
    </source>
</evidence>
<dbReference type="PANTHER" id="PTHR20836:SF0">
    <property type="entry name" value="4-HYDROXY-TETRAHYDRODIPICOLINATE REDUCTASE 1, CHLOROPLASTIC-RELATED"/>
    <property type="match status" value="1"/>
</dbReference>
<keyword evidence="4 13" id="KW-0521">NADP</keyword>
<feature type="binding site" evidence="13">
    <location>
        <position position="45"/>
    </location>
    <ligand>
        <name>NADP(+)</name>
        <dbReference type="ChEBI" id="CHEBI:58349"/>
    </ligand>
</feature>
<feature type="binding site" evidence="13">
    <location>
        <position position="44"/>
    </location>
    <ligand>
        <name>NAD(+)</name>
        <dbReference type="ChEBI" id="CHEBI:57540"/>
    </ligand>
</feature>
<gene>
    <name evidence="13 16" type="primary">dapB</name>
    <name evidence="16" type="ORF">Ami103574_03700</name>
</gene>
<evidence type="ECO:0000256" key="12">
    <source>
        <dbReference type="ARBA" id="ARBA00049396"/>
    </source>
</evidence>
<dbReference type="EMBL" id="CP048649">
    <property type="protein sequence ID" value="QIB68476.1"/>
    <property type="molecule type" value="Genomic_DNA"/>
</dbReference>